<proteinExistence type="predicted"/>
<dbReference type="Proteomes" id="UP000331127">
    <property type="component" value="Unassembled WGS sequence"/>
</dbReference>
<sequence>MTNPPEGLYRTQIAPEIRMFRDIPHVAETMEDRFADLGVIRRLLHDTQTWAFVGLANNPDRTAYDQARLLQQRGKTIIPVHPLAEPVLGEKGYPTLTDIPTPVDVVAVYRRSLHAPEAITQAITIHAKAVWLPLNVIDIPAARRAQAAGLEVVMDRCPAVEWALRR</sequence>
<comment type="caution">
    <text evidence="2">The sequence shown here is derived from an EMBL/GenBank/DDBJ whole genome shotgun (WGS) entry which is preliminary data.</text>
</comment>
<dbReference type="PANTHER" id="PTHR33303:SF2">
    <property type="entry name" value="COA-BINDING DOMAIN-CONTAINING PROTEIN"/>
    <property type="match status" value="1"/>
</dbReference>
<evidence type="ECO:0000259" key="1">
    <source>
        <dbReference type="SMART" id="SM00881"/>
    </source>
</evidence>
<organism evidence="2 3">
    <name type="scientific">Acrocarpospora macrocephala</name>
    <dbReference type="NCBI Taxonomy" id="150177"/>
    <lineage>
        <taxon>Bacteria</taxon>
        <taxon>Bacillati</taxon>
        <taxon>Actinomycetota</taxon>
        <taxon>Actinomycetes</taxon>
        <taxon>Streptosporangiales</taxon>
        <taxon>Streptosporangiaceae</taxon>
        <taxon>Acrocarpospora</taxon>
    </lineage>
</organism>
<feature type="domain" description="CoA-binding" evidence="1">
    <location>
        <begin position="43"/>
        <end position="136"/>
    </location>
</feature>
<dbReference type="RefSeq" id="WP_307729811.1">
    <property type="nucleotide sequence ID" value="NZ_BAAAHL010000062.1"/>
</dbReference>
<dbReference type="SUPFAM" id="SSF51735">
    <property type="entry name" value="NAD(P)-binding Rossmann-fold domains"/>
    <property type="match status" value="1"/>
</dbReference>
<protein>
    <submittedName>
        <fullName evidence="2">CoA-binding protein</fullName>
    </submittedName>
</protein>
<dbReference type="SMART" id="SM00881">
    <property type="entry name" value="CoA_binding"/>
    <property type="match status" value="1"/>
</dbReference>
<dbReference type="InterPro" id="IPR003781">
    <property type="entry name" value="CoA-bd"/>
</dbReference>
<dbReference type="Pfam" id="PF13380">
    <property type="entry name" value="CoA_binding_2"/>
    <property type="match status" value="1"/>
</dbReference>
<dbReference type="Gene3D" id="3.40.50.720">
    <property type="entry name" value="NAD(P)-binding Rossmann-like Domain"/>
    <property type="match status" value="1"/>
</dbReference>
<name>A0A5M3X1U0_9ACTN</name>
<dbReference type="PANTHER" id="PTHR33303">
    <property type="entry name" value="CYTOPLASMIC PROTEIN-RELATED"/>
    <property type="match status" value="1"/>
</dbReference>
<keyword evidence="3" id="KW-1185">Reference proteome</keyword>
<dbReference type="InterPro" id="IPR036291">
    <property type="entry name" value="NAD(P)-bd_dom_sf"/>
</dbReference>
<evidence type="ECO:0000313" key="2">
    <source>
        <dbReference type="EMBL" id="GES14109.1"/>
    </source>
</evidence>
<dbReference type="EMBL" id="BLAE01000054">
    <property type="protein sequence ID" value="GES14109.1"/>
    <property type="molecule type" value="Genomic_DNA"/>
</dbReference>
<gene>
    <name evidence="2" type="ORF">Amac_077060</name>
</gene>
<reference evidence="2 3" key="1">
    <citation type="submission" date="2019-10" db="EMBL/GenBank/DDBJ databases">
        <title>Whole genome shotgun sequence of Acrocarpospora macrocephala NBRC 16266.</title>
        <authorList>
            <person name="Ichikawa N."/>
            <person name="Kimura A."/>
            <person name="Kitahashi Y."/>
            <person name="Komaki H."/>
            <person name="Oguchi A."/>
        </authorList>
    </citation>
    <scope>NUCLEOTIDE SEQUENCE [LARGE SCALE GENOMIC DNA]</scope>
    <source>
        <strain evidence="2 3">NBRC 16266</strain>
    </source>
</reference>
<dbReference type="AlphaFoldDB" id="A0A5M3X1U0"/>
<evidence type="ECO:0000313" key="3">
    <source>
        <dbReference type="Proteomes" id="UP000331127"/>
    </source>
</evidence>
<accession>A0A5M3X1U0</accession>